<gene>
    <name evidence="1" type="ORF">VAE063_1000396</name>
</gene>
<sequence>MIYFSRRNKLQSVIYGMLYIRVNYKYSKCVTCVLFLCDLT</sequence>
<name>A0ABN8TMF5_9VIBR</name>
<accession>A0ABN8TMF5</accession>
<reference evidence="1" key="1">
    <citation type="submission" date="2022-06" db="EMBL/GenBank/DDBJ databases">
        <authorList>
            <person name="Goudenege D."/>
            <person name="Le Roux F."/>
        </authorList>
    </citation>
    <scope>NUCLEOTIDE SEQUENCE</scope>
    <source>
        <strain evidence="1">12-063</strain>
    </source>
</reference>
<dbReference type="Proteomes" id="UP001152658">
    <property type="component" value="Unassembled WGS sequence"/>
</dbReference>
<keyword evidence="2" id="KW-1185">Reference proteome</keyword>
<comment type="caution">
    <text evidence="1">The sequence shown here is derived from an EMBL/GenBank/DDBJ whole genome shotgun (WGS) entry which is preliminary data.</text>
</comment>
<protein>
    <submittedName>
        <fullName evidence="1">Uncharacterized protein</fullName>
    </submittedName>
</protein>
<organism evidence="1 2">
    <name type="scientific">Vibrio aestuarianus</name>
    <dbReference type="NCBI Taxonomy" id="28171"/>
    <lineage>
        <taxon>Bacteria</taxon>
        <taxon>Pseudomonadati</taxon>
        <taxon>Pseudomonadota</taxon>
        <taxon>Gammaproteobacteria</taxon>
        <taxon>Vibrionales</taxon>
        <taxon>Vibrionaceae</taxon>
        <taxon>Vibrio</taxon>
    </lineage>
</organism>
<dbReference type="EMBL" id="CALYLK010000001">
    <property type="protein sequence ID" value="CAH8193235.1"/>
    <property type="molecule type" value="Genomic_DNA"/>
</dbReference>
<evidence type="ECO:0000313" key="1">
    <source>
        <dbReference type="EMBL" id="CAH8193235.1"/>
    </source>
</evidence>
<proteinExistence type="predicted"/>
<evidence type="ECO:0000313" key="2">
    <source>
        <dbReference type="Proteomes" id="UP001152658"/>
    </source>
</evidence>